<comment type="catalytic activity">
    <reaction evidence="6">
        <text>a 6-O-methyl-2'-deoxyguanosine in DNA + L-cysteinyl-[protein] = S-methyl-L-cysteinyl-[protein] + a 2'-deoxyguanosine in DNA</text>
        <dbReference type="Rhea" id="RHEA:24000"/>
        <dbReference type="Rhea" id="RHEA-COMP:10131"/>
        <dbReference type="Rhea" id="RHEA-COMP:10132"/>
        <dbReference type="Rhea" id="RHEA-COMP:11367"/>
        <dbReference type="Rhea" id="RHEA-COMP:11368"/>
        <dbReference type="ChEBI" id="CHEBI:29950"/>
        <dbReference type="ChEBI" id="CHEBI:82612"/>
        <dbReference type="ChEBI" id="CHEBI:85445"/>
        <dbReference type="ChEBI" id="CHEBI:85448"/>
        <dbReference type="EC" id="2.1.1.63"/>
    </reaction>
</comment>
<reference evidence="9 10" key="1">
    <citation type="submission" date="2017-03" db="EMBL/GenBank/DDBJ databases">
        <title>Whole genome sequences of fourteen strains of Bradyrhizobium canariense and one strain of Bradyrhizobium japonicum isolated from Lupinus (Papilionoideae: Genisteae) species in Algeria.</title>
        <authorList>
            <person name="Crovadore J."/>
            <person name="Chekireb D."/>
            <person name="Brachmann A."/>
            <person name="Chablais R."/>
            <person name="Cochard B."/>
            <person name="Lefort F."/>
        </authorList>
    </citation>
    <scope>NUCLEOTIDE SEQUENCE [LARGE SCALE GENOMIC DNA]</scope>
    <source>
        <strain evidence="9 10">UBMA197</strain>
    </source>
</reference>
<comment type="caution">
    <text evidence="9">The sequence shown here is derived from an EMBL/GenBank/DDBJ whole genome shotgun (WGS) entry which is preliminary data.</text>
</comment>
<gene>
    <name evidence="9" type="ORF">BSZ19_20140</name>
</gene>
<evidence type="ECO:0000256" key="2">
    <source>
        <dbReference type="ARBA" id="ARBA00022603"/>
    </source>
</evidence>
<dbReference type="Proteomes" id="UP000193335">
    <property type="component" value="Unassembled WGS sequence"/>
</dbReference>
<evidence type="ECO:0000256" key="6">
    <source>
        <dbReference type="ARBA" id="ARBA00049348"/>
    </source>
</evidence>
<dbReference type="GO" id="GO:0006281">
    <property type="term" value="P:DNA repair"/>
    <property type="evidence" value="ECO:0007669"/>
    <property type="project" value="UniProtKB-KW"/>
</dbReference>
<evidence type="ECO:0000256" key="3">
    <source>
        <dbReference type="ARBA" id="ARBA00022679"/>
    </source>
</evidence>
<dbReference type="PANTHER" id="PTHR10815:SF14">
    <property type="entry name" value="BIFUNCTIONAL TRANSCRIPTIONAL ACTIVATOR_DNA REPAIR ENZYME ADA"/>
    <property type="match status" value="1"/>
</dbReference>
<evidence type="ECO:0000256" key="1">
    <source>
        <dbReference type="ARBA" id="ARBA00001286"/>
    </source>
</evidence>
<dbReference type="EMBL" id="NAFL01000251">
    <property type="protein sequence ID" value="OSJ32150.1"/>
    <property type="molecule type" value="Genomic_DNA"/>
</dbReference>
<evidence type="ECO:0000256" key="5">
    <source>
        <dbReference type="ARBA" id="ARBA00023204"/>
    </source>
</evidence>
<dbReference type="AlphaFoldDB" id="A0A1Y2JQP8"/>
<dbReference type="SUPFAM" id="SSF46767">
    <property type="entry name" value="Methylated DNA-protein cysteine methyltransferase, C-terminal domain"/>
    <property type="match status" value="1"/>
</dbReference>
<feature type="region of interest" description="Disordered" evidence="7">
    <location>
        <begin position="1"/>
        <end position="25"/>
    </location>
</feature>
<dbReference type="InterPro" id="IPR036217">
    <property type="entry name" value="MethylDNA_cys_MeTrfase_DNAb"/>
</dbReference>
<dbReference type="Gene3D" id="3.30.160.70">
    <property type="entry name" value="Methylated DNA-protein cysteine methyltransferase domain"/>
    <property type="match status" value="1"/>
</dbReference>
<proteinExistence type="predicted"/>
<evidence type="ECO:0000259" key="8">
    <source>
        <dbReference type="Pfam" id="PF01035"/>
    </source>
</evidence>
<comment type="catalytic activity">
    <reaction evidence="1">
        <text>a 4-O-methyl-thymidine in DNA + L-cysteinyl-[protein] = a thymidine in DNA + S-methyl-L-cysteinyl-[protein]</text>
        <dbReference type="Rhea" id="RHEA:53428"/>
        <dbReference type="Rhea" id="RHEA-COMP:10131"/>
        <dbReference type="Rhea" id="RHEA-COMP:10132"/>
        <dbReference type="Rhea" id="RHEA-COMP:13555"/>
        <dbReference type="Rhea" id="RHEA-COMP:13556"/>
        <dbReference type="ChEBI" id="CHEBI:29950"/>
        <dbReference type="ChEBI" id="CHEBI:82612"/>
        <dbReference type="ChEBI" id="CHEBI:137386"/>
        <dbReference type="ChEBI" id="CHEBI:137387"/>
        <dbReference type="EC" id="2.1.1.63"/>
    </reaction>
</comment>
<keyword evidence="4" id="KW-0227">DNA damage</keyword>
<evidence type="ECO:0000313" key="9">
    <source>
        <dbReference type="EMBL" id="OSJ32150.1"/>
    </source>
</evidence>
<keyword evidence="3" id="KW-0808">Transferase</keyword>
<feature type="domain" description="Methylated-DNA-[protein]-cysteine S-methyltransferase DNA binding" evidence="8">
    <location>
        <begin position="127"/>
        <end position="205"/>
    </location>
</feature>
<dbReference type="CDD" id="cd06445">
    <property type="entry name" value="ATase"/>
    <property type="match status" value="1"/>
</dbReference>
<dbReference type="InterPro" id="IPR001497">
    <property type="entry name" value="MethylDNA_cys_MeTrfase_AS"/>
</dbReference>
<dbReference type="SUPFAM" id="SSF53155">
    <property type="entry name" value="Methylated DNA-protein cysteine methyltransferase domain"/>
    <property type="match status" value="1"/>
</dbReference>
<name>A0A1Y2JQP8_BRAJP</name>
<protein>
    <recommendedName>
        <fullName evidence="8">Methylated-DNA-[protein]-cysteine S-methyltransferase DNA binding domain-containing protein</fullName>
    </recommendedName>
</protein>
<organism evidence="9 10">
    <name type="scientific">Bradyrhizobium japonicum</name>
    <dbReference type="NCBI Taxonomy" id="375"/>
    <lineage>
        <taxon>Bacteria</taxon>
        <taxon>Pseudomonadati</taxon>
        <taxon>Pseudomonadota</taxon>
        <taxon>Alphaproteobacteria</taxon>
        <taxon>Hyphomicrobiales</taxon>
        <taxon>Nitrobacteraceae</taxon>
        <taxon>Bradyrhizobium</taxon>
    </lineage>
</organism>
<feature type="compositionally biased region" description="Basic and acidic residues" evidence="7">
    <location>
        <begin position="1"/>
        <end position="19"/>
    </location>
</feature>
<dbReference type="NCBIfam" id="TIGR00589">
    <property type="entry name" value="ogt"/>
    <property type="match status" value="1"/>
</dbReference>
<evidence type="ECO:0000256" key="7">
    <source>
        <dbReference type="SAM" id="MobiDB-lite"/>
    </source>
</evidence>
<evidence type="ECO:0000256" key="4">
    <source>
        <dbReference type="ARBA" id="ARBA00022763"/>
    </source>
</evidence>
<accession>A0A1Y2JQP8</accession>
<dbReference type="GO" id="GO:0003908">
    <property type="term" value="F:methylated-DNA-[protein]-cysteine S-methyltransferase activity"/>
    <property type="evidence" value="ECO:0007669"/>
    <property type="project" value="UniProtKB-EC"/>
</dbReference>
<dbReference type="PANTHER" id="PTHR10815">
    <property type="entry name" value="METHYLATED-DNA--PROTEIN-CYSTEINE METHYLTRANSFERASE"/>
    <property type="match status" value="1"/>
</dbReference>
<dbReference type="InterPro" id="IPR014048">
    <property type="entry name" value="MethylDNA_cys_MeTrfase_DNA-bd"/>
</dbReference>
<keyword evidence="5" id="KW-0234">DNA repair</keyword>
<dbReference type="InterPro" id="IPR036388">
    <property type="entry name" value="WH-like_DNA-bd_sf"/>
</dbReference>
<dbReference type="GO" id="GO:0032259">
    <property type="term" value="P:methylation"/>
    <property type="evidence" value="ECO:0007669"/>
    <property type="project" value="UniProtKB-KW"/>
</dbReference>
<dbReference type="InterPro" id="IPR036631">
    <property type="entry name" value="MGMT_N_sf"/>
</dbReference>
<dbReference type="Gene3D" id="1.10.10.10">
    <property type="entry name" value="Winged helix-like DNA-binding domain superfamily/Winged helix DNA-binding domain"/>
    <property type="match status" value="1"/>
</dbReference>
<sequence>MSSLRDRMSSVFDRSDRKTPRNARKSVMNSSFGLETNSSYENEYFQFISMKGKLGTVLTAVSHLGLSALLLGEDREELERDLRREFPDEKPVSGGYGLEGIGSRIVSFTEDPRIGVSLPLDVRGTMFQKRVWEELRSIPLGEQRTYSEVAGRVGIPGDSFAIAQACLANRIAIAIPCHRVIADDGEIGVYRWGRERKRALLRAEANAQFGSKCPHHAFRD</sequence>
<keyword evidence="2" id="KW-0489">Methyltransferase</keyword>
<dbReference type="PROSITE" id="PS00374">
    <property type="entry name" value="MGMT"/>
    <property type="match status" value="1"/>
</dbReference>
<dbReference type="Pfam" id="PF01035">
    <property type="entry name" value="DNA_binding_1"/>
    <property type="match status" value="1"/>
</dbReference>
<evidence type="ECO:0000313" key="10">
    <source>
        <dbReference type="Proteomes" id="UP000193335"/>
    </source>
</evidence>